<accession>A0ABS2FG79</accession>
<name>A0ABS2FG79_9CLOT</name>
<dbReference type="RefSeq" id="WP_204572249.1">
    <property type="nucleotide sequence ID" value="NZ_JACJLL010000042.1"/>
</dbReference>
<reference evidence="1 2" key="1">
    <citation type="journal article" date="2021" name="Sci. Rep.">
        <title>The distribution of antibiotic resistance genes in chicken gut microbiota commensals.</title>
        <authorList>
            <person name="Juricova H."/>
            <person name="Matiasovicova J."/>
            <person name="Kubasova T."/>
            <person name="Cejkova D."/>
            <person name="Rychlik I."/>
        </authorList>
    </citation>
    <scope>NUCLEOTIDE SEQUENCE [LARGE SCALE GENOMIC DNA]</scope>
    <source>
        <strain evidence="1 2">An435</strain>
    </source>
</reference>
<dbReference type="Proteomes" id="UP000767334">
    <property type="component" value="Unassembled WGS sequence"/>
</dbReference>
<comment type="caution">
    <text evidence="1">The sequence shown here is derived from an EMBL/GenBank/DDBJ whole genome shotgun (WGS) entry which is preliminary data.</text>
</comment>
<evidence type="ECO:0008006" key="3">
    <source>
        <dbReference type="Google" id="ProtNLM"/>
    </source>
</evidence>
<organism evidence="1 2">
    <name type="scientific">Clostridium saudiense</name>
    <dbReference type="NCBI Taxonomy" id="1414720"/>
    <lineage>
        <taxon>Bacteria</taxon>
        <taxon>Bacillati</taxon>
        <taxon>Bacillota</taxon>
        <taxon>Clostridia</taxon>
        <taxon>Eubacteriales</taxon>
        <taxon>Clostridiaceae</taxon>
        <taxon>Clostridium</taxon>
    </lineage>
</organism>
<evidence type="ECO:0000313" key="1">
    <source>
        <dbReference type="EMBL" id="MBM6819346.1"/>
    </source>
</evidence>
<gene>
    <name evidence="1" type="ORF">H6A19_08355</name>
</gene>
<proteinExistence type="predicted"/>
<evidence type="ECO:0000313" key="2">
    <source>
        <dbReference type="Proteomes" id="UP000767334"/>
    </source>
</evidence>
<dbReference type="EMBL" id="JACJLL010000042">
    <property type="protein sequence ID" value="MBM6819346.1"/>
    <property type="molecule type" value="Genomic_DNA"/>
</dbReference>
<keyword evidence="2" id="KW-1185">Reference proteome</keyword>
<sequence>MKQKCETCEKCGKNAVFFDINLQLWMCEECFSKEYKDLKVDEFIKRNSQDRYNEELNNILIAMEKLCDSIKESNNKRIEKQFKNTPYSKDLNELLSAMTRERLAKIAEALGIGKVYKYKKQDLKEVLLSSYEKLILEKFEFLDEGAFKSLRKYYKNHGERILDNIGDDEGIYIDYFVEIGAIFPVENKDGNKMFLMPSVTQELIKLLEDFQVRRKIKNNTKIINLYRGMVRAYGLLEVYQIVEFVKQYLVEEYEHQYLVNILRESSKYSDEYIIEGAFVFNSNIDNYVSLYNDINRKMKNRDYRKFSESELLSLSKSNWEVDNSYAKDFKRGFLKYFIMSEEEIDEFLKFLYVIVQEKSLDEILSEIKSMIQEEEAKEIGVDIIKKYVVNLPIWTNKGRCIKELKIK</sequence>
<protein>
    <recommendedName>
        <fullName evidence="3">Rho termination factor N-terminal domain-containing protein</fullName>
    </recommendedName>
</protein>